<keyword evidence="15" id="KW-1185">Reference proteome</keyword>
<dbReference type="Gene3D" id="1.20.272.40">
    <property type="match status" value="1"/>
</dbReference>
<sequence>MLPAERASTSRLLATCANSSPHSILVRFHSTQQSAISRLHKQLDIPVPEVEAPYGRQGFQKRLSREDFSHRRLQKLHANQNRSLPKPTGRYGSERRWTRNKTGVLTFVPKKLDATSRNLLISNDGFIPWLEERLETLSNQCKDASYARFIKNFKITIRTQRLKQAVKGKNGDGIRQTSSPDDWRPLEFKSPSALLKALEDAFRVSGEMAVDLQLRYSYEGLIANRRFSDVTVETQVKLADLRYPVEWYPATRTIQRTIHLHVGPTNSGKTYQALKRLEQAESGVYAGPLRLLAHEVYQRLNAKGKTCDLVTGDEIITKNTPSDGPGMQSCTVEMIPLNTTFDVAVIDEIQMMGHQQRGWAWTQALLGLKARELHLCGEERTVPLVRELVALMGDKLEIHTYQRLSPLKTASTSLRGGLQDLRKGDCVVVFSRIGLHAMKRDIERATQKRVAIVYGGLPPEIRAQQAKLFNDPDSDYEVLVASDAIGMGLNLAIKRIIFSAVQKYNGATFEVLKTHEIKQIAGRAGRFRTATQDNLESTRSSTDSLPVLPSANLGMVTTLEDADLPILRRAMQAREEPIMRAGILPPTSILVEFAAFFPPSTNFSYILLRLHEIALIHPRFHLTVLDAQVKIADAIQPVENLSTNDRIIFCNSPADLKREGMATIVAALARCVGNRTSGALLDIPDIHLEALDEEITMDGKYLDRLETLHSSLVLYLWLSYRFAGVFINQAMAFYVKSLVEERIDKILSEYSASAKIRAKIQKMREEATRQLQEMALQSSDDSSVDENNQETADQLSIKDELEGEDGNSQVLPQLPIADSPDSLELTTPAN</sequence>
<evidence type="ECO:0000256" key="10">
    <source>
        <dbReference type="ARBA" id="ARBA00023128"/>
    </source>
</evidence>
<feature type="domain" description="Helicase C-terminal" evidence="13">
    <location>
        <begin position="413"/>
        <end position="591"/>
    </location>
</feature>
<reference evidence="14" key="1">
    <citation type="journal article" date="2023" name="Genome Biol. Evol.">
        <title>First Whole Genome Sequence and Flow Cytometry Genome Size Data for the Lichen-Forming Fungus Ramalina farinacea (Ascomycota).</title>
        <authorList>
            <person name="Llewellyn T."/>
            <person name="Mian S."/>
            <person name="Hill R."/>
            <person name="Leitch I.J."/>
            <person name="Gaya E."/>
        </authorList>
    </citation>
    <scope>NUCLEOTIDE SEQUENCE</scope>
    <source>
        <strain evidence="14">LIQ254RAFAR</strain>
    </source>
</reference>
<dbReference type="Pfam" id="PF18147">
    <property type="entry name" value="Suv3_C_1"/>
    <property type="match status" value="1"/>
</dbReference>
<feature type="compositionally biased region" description="Polar residues" evidence="12">
    <location>
        <begin position="770"/>
        <end position="781"/>
    </location>
</feature>
<dbReference type="InterPro" id="IPR022192">
    <property type="entry name" value="SUV3_C"/>
</dbReference>
<comment type="subcellular location">
    <subcellularLocation>
        <location evidence="3">Mitochondrion</location>
    </subcellularLocation>
</comment>
<evidence type="ECO:0000256" key="12">
    <source>
        <dbReference type="SAM" id="MobiDB-lite"/>
    </source>
</evidence>
<evidence type="ECO:0000256" key="11">
    <source>
        <dbReference type="ARBA" id="ARBA00047984"/>
    </source>
</evidence>
<evidence type="ECO:0000313" key="15">
    <source>
        <dbReference type="Proteomes" id="UP001161017"/>
    </source>
</evidence>
<comment type="cofactor">
    <cofactor evidence="1">
        <name>Mn(2+)</name>
        <dbReference type="ChEBI" id="CHEBI:29035"/>
    </cofactor>
</comment>
<dbReference type="AlphaFoldDB" id="A0AA43TS57"/>
<name>A0AA43TS57_9LECA</name>
<dbReference type="Gene3D" id="3.40.50.300">
    <property type="entry name" value="P-loop containing nucleotide triphosphate hydrolases"/>
    <property type="match status" value="2"/>
</dbReference>
<dbReference type="InterPro" id="IPR041082">
    <property type="entry name" value="Suv3_C_1"/>
</dbReference>
<keyword evidence="7 14" id="KW-0347">Helicase</keyword>
<keyword evidence="8" id="KW-0067">ATP-binding</keyword>
<dbReference type="GO" id="GO:0005524">
    <property type="term" value="F:ATP binding"/>
    <property type="evidence" value="ECO:0007669"/>
    <property type="project" value="UniProtKB-KW"/>
</dbReference>
<dbReference type="InterPro" id="IPR001650">
    <property type="entry name" value="Helicase_C-like"/>
</dbReference>
<evidence type="ECO:0000256" key="3">
    <source>
        <dbReference type="ARBA" id="ARBA00004173"/>
    </source>
</evidence>
<dbReference type="PROSITE" id="PS51194">
    <property type="entry name" value="HELICASE_CTER"/>
    <property type="match status" value="1"/>
</dbReference>
<proteinExistence type="predicted"/>
<keyword evidence="6 14" id="KW-0378">Hydrolase</keyword>
<keyword evidence="10" id="KW-0496">Mitochondrion</keyword>
<dbReference type="Proteomes" id="UP001161017">
    <property type="component" value="Unassembled WGS sequence"/>
</dbReference>
<dbReference type="Gene3D" id="1.20.58.1080">
    <property type="match status" value="1"/>
</dbReference>
<dbReference type="Pfam" id="PF00271">
    <property type="entry name" value="Helicase_C"/>
    <property type="match status" value="1"/>
</dbReference>
<comment type="cofactor">
    <cofactor evidence="2">
        <name>Mg(2+)</name>
        <dbReference type="ChEBI" id="CHEBI:18420"/>
    </cofactor>
</comment>
<gene>
    <name evidence="14" type="primary">SUV3</name>
    <name evidence="14" type="ORF">OHK93_005515</name>
</gene>
<comment type="caution">
    <text evidence="14">The sequence shown here is derived from an EMBL/GenBank/DDBJ whole genome shotgun (WGS) entry which is preliminary data.</text>
</comment>
<comment type="catalytic activity">
    <reaction evidence="11">
        <text>ATP + H2O = ADP + phosphate + H(+)</text>
        <dbReference type="Rhea" id="RHEA:13065"/>
        <dbReference type="ChEBI" id="CHEBI:15377"/>
        <dbReference type="ChEBI" id="CHEBI:15378"/>
        <dbReference type="ChEBI" id="CHEBI:30616"/>
        <dbReference type="ChEBI" id="CHEBI:43474"/>
        <dbReference type="ChEBI" id="CHEBI:456216"/>
        <dbReference type="EC" id="3.6.4.13"/>
    </reaction>
</comment>
<evidence type="ECO:0000256" key="2">
    <source>
        <dbReference type="ARBA" id="ARBA00001946"/>
    </source>
</evidence>
<evidence type="ECO:0000256" key="4">
    <source>
        <dbReference type="ARBA" id="ARBA00012552"/>
    </source>
</evidence>
<dbReference type="InterPro" id="IPR055206">
    <property type="entry name" value="DEXQc_SUV3"/>
</dbReference>
<evidence type="ECO:0000256" key="7">
    <source>
        <dbReference type="ARBA" id="ARBA00022806"/>
    </source>
</evidence>
<evidence type="ECO:0000256" key="1">
    <source>
        <dbReference type="ARBA" id="ARBA00001936"/>
    </source>
</evidence>
<dbReference type="PANTHER" id="PTHR12131:SF1">
    <property type="entry name" value="ATP-DEPENDENT RNA HELICASE SUPV3L1, MITOCHONDRIAL-RELATED"/>
    <property type="match status" value="1"/>
</dbReference>
<evidence type="ECO:0000259" key="13">
    <source>
        <dbReference type="PROSITE" id="PS51194"/>
    </source>
</evidence>
<dbReference type="CDD" id="cd17913">
    <property type="entry name" value="DEXQc_Suv3"/>
    <property type="match status" value="1"/>
</dbReference>
<keyword evidence="5" id="KW-0547">Nucleotide-binding</keyword>
<dbReference type="CDD" id="cd18805">
    <property type="entry name" value="SF2_C_suv3"/>
    <property type="match status" value="1"/>
</dbReference>
<dbReference type="Pfam" id="PF12513">
    <property type="entry name" value="SUV3_C"/>
    <property type="match status" value="1"/>
</dbReference>
<evidence type="ECO:0000256" key="9">
    <source>
        <dbReference type="ARBA" id="ARBA00022946"/>
    </source>
</evidence>
<evidence type="ECO:0000256" key="6">
    <source>
        <dbReference type="ARBA" id="ARBA00022801"/>
    </source>
</evidence>
<dbReference type="InterPro" id="IPR050699">
    <property type="entry name" value="RNA-DNA_Helicase"/>
</dbReference>
<dbReference type="InterPro" id="IPR027417">
    <property type="entry name" value="P-loop_NTPase"/>
</dbReference>
<dbReference type="GO" id="GO:0000965">
    <property type="term" value="P:mitochondrial RNA 3'-end processing"/>
    <property type="evidence" value="ECO:0007669"/>
    <property type="project" value="TreeGrafter"/>
</dbReference>
<accession>A0AA43TS57</accession>
<dbReference type="SUPFAM" id="SSF52540">
    <property type="entry name" value="P-loop containing nucleoside triphosphate hydrolases"/>
    <property type="match status" value="1"/>
</dbReference>
<protein>
    <recommendedName>
        <fullName evidence="4">RNA helicase</fullName>
        <ecNumber evidence="4">3.6.4.13</ecNumber>
    </recommendedName>
</protein>
<dbReference type="PANTHER" id="PTHR12131">
    <property type="entry name" value="ATP-DEPENDENT RNA AND DNA HELICASE"/>
    <property type="match status" value="1"/>
</dbReference>
<feature type="region of interest" description="Disordered" evidence="12">
    <location>
        <begin position="770"/>
        <end position="830"/>
    </location>
</feature>
<organism evidence="14 15">
    <name type="scientific">Ramalina farinacea</name>
    <dbReference type="NCBI Taxonomy" id="258253"/>
    <lineage>
        <taxon>Eukaryota</taxon>
        <taxon>Fungi</taxon>
        <taxon>Dikarya</taxon>
        <taxon>Ascomycota</taxon>
        <taxon>Pezizomycotina</taxon>
        <taxon>Lecanoromycetes</taxon>
        <taxon>OSLEUM clade</taxon>
        <taxon>Lecanoromycetidae</taxon>
        <taxon>Lecanorales</taxon>
        <taxon>Lecanorineae</taxon>
        <taxon>Ramalinaceae</taxon>
        <taxon>Ramalina</taxon>
    </lineage>
</organism>
<dbReference type="EC" id="3.6.4.13" evidence="4"/>
<dbReference type="Pfam" id="PF22527">
    <property type="entry name" value="DEXQc_Suv3"/>
    <property type="match status" value="1"/>
</dbReference>
<evidence type="ECO:0000256" key="8">
    <source>
        <dbReference type="ARBA" id="ARBA00022840"/>
    </source>
</evidence>
<dbReference type="InterPro" id="IPR044774">
    <property type="entry name" value="Suv3_DEXQc"/>
</dbReference>
<dbReference type="EMBL" id="JAPUFD010000003">
    <property type="protein sequence ID" value="MDI1486288.1"/>
    <property type="molecule type" value="Genomic_DNA"/>
</dbReference>
<dbReference type="GO" id="GO:0045025">
    <property type="term" value="C:mitochondrial degradosome"/>
    <property type="evidence" value="ECO:0007669"/>
    <property type="project" value="TreeGrafter"/>
</dbReference>
<dbReference type="SMART" id="SM00490">
    <property type="entry name" value="HELICc"/>
    <property type="match status" value="1"/>
</dbReference>
<dbReference type="FunFam" id="3.40.50.300:FF:000269">
    <property type="entry name" value="ATP-dependent RNA helicase SUPV3L1, mitochondrial"/>
    <property type="match status" value="1"/>
</dbReference>
<dbReference type="FunFam" id="3.40.50.300:FF:000957">
    <property type="entry name" value="ATP-dependent RNA helicase SUV3L, mitochondrial"/>
    <property type="match status" value="1"/>
</dbReference>
<evidence type="ECO:0000313" key="14">
    <source>
        <dbReference type="EMBL" id="MDI1486288.1"/>
    </source>
</evidence>
<dbReference type="GO" id="GO:0003724">
    <property type="term" value="F:RNA helicase activity"/>
    <property type="evidence" value="ECO:0007669"/>
    <property type="project" value="UniProtKB-EC"/>
</dbReference>
<keyword evidence="9" id="KW-0809">Transit peptide</keyword>
<dbReference type="GO" id="GO:0016787">
    <property type="term" value="F:hydrolase activity"/>
    <property type="evidence" value="ECO:0007669"/>
    <property type="project" value="UniProtKB-KW"/>
</dbReference>
<evidence type="ECO:0000256" key="5">
    <source>
        <dbReference type="ARBA" id="ARBA00022741"/>
    </source>
</evidence>